<dbReference type="STRING" id="3988.B9RD80"/>
<evidence type="ECO:0000256" key="1">
    <source>
        <dbReference type="SAM" id="MobiDB-lite"/>
    </source>
</evidence>
<evidence type="ECO:0000256" key="2">
    <source>
        <dbReference type="SAM" id="SignalP"/>
    </source>
</evidence>
<feature type="chain" id="PRO_5002890725" evidence="2">
    <location>
        <begin position="18"/>
        <end position="257"/>
    </location>
</feature>
<dbReference type="PANTHER" id="PTHR31065:SF1">
    <property type="entry name" value="OS09G0116050 PROTEIN"/>
    <property type="match status" value="1"/>
</dbReference>
<dbReference type="InParanoid" id="B9RD80"/>
<dbReference type="AlphaFoldDB" id="B9RD80"/>
<gene>
    <name evidence="3" type="ORF">RCOM_1610740</name>
</gene>
<evidence type="ECO:0000313" key="3">
    <source>
        <dbReference type="EMBL" id="EEF50338.1"/>
    </source>
</evidence>
<proteinExistence type="predicted"/>
<accession>B9RD80</accession>
<dbReference type="PANTHER" id="PTHR31065">
    <property type="entry name" value="PLATZ TRANSCRIPTION FACTOR FAMILY PROTEIN"/>
    <property type="match status" value="1"/>
</dbReference>
<feature type="region of interest" description="Disordered" evidence="1">
    <location>
        <begin position="180"/>
        <end position="202"/>
    </location>
</feature>
<keyword evidence="2" id="KW-0732">Signal</keyword>
<dbReference type="eggNOG" id="ENOG502QRZG">
    <property type="taxonomic scope" value="Eukaryota"/>
</dbReference>
<dbReference type="Proteomes" id="UP000008311">
    <property type="component" value="Unassembled WGS sequence"/>
</dbReference>
<sequence>MEFIELWFFLCTQLVSSNTPPYWLQVLLTEKFFNACIIHEEAKKNEKNIFCLDCCISICPHCLSPHNSHRLLQIRRYVYHDVIRLGDAQKLFDCAFVQSYTTNSAKVVFINPRPQTRQFRGSGNICNTCERSLQDPYLFCSLSCKIDHLIRTKGASGLSNFLFECKFLFLSEPGSSDDGLMTPDSVLEPAASTRTSSSSGGCGEVGCRTLACTATTEIVRKKRSSLSACRPIFPRISEISASLMNRRKKTPNRAPLY</sequence>
<dbReference type="EMBL" id="EQ973775">
    <property type="protein sequence ID" value="EEF50338.1"/>
    <property type="molecule type" value="Genomic_DNA"/>
</dbReference>
<feature type="signal peptide" evidence="2">
    <location>
        <begin position="1"/>
        <end position="17"/>
    </location>
</feature>
<reference evidence="4" key="1">
    <citation type="journal article" date="2010" name="Nat. Biotechnol.">
        <title>Draft genome sequence of the oilseed species Ricinus communis.</title>
        <authorList>
            <person name="Chan A.P."/>
            <person name="Crabtree J."/>
            <person name="Zhao Q."/>
            <person name="Lorenzi H."/>
            <person name="Orvis J."/>
            <person name="Puiu D."/>
            <person name="Melake-Berhan A."/>
            <person name="Jones K.M."/>
            <person name="Redman J."/>
            <person name="Chen G."/>
            <person name="Cahoon E.B."/>
            <person name="Gedil M."/>
            <person name="Stanke M."/>
            <person name="Haas B.J."/>
            <person name="Wortman J.R."/>
            <person name="Fraser-Liggett C.M."/>
            <person name="Ravel J."/>
            <person name="Rabinowicz P.D."/>
        </authorList>
    </citation>
    <scope>NUCLEOTIDE SEQUENCE [LARGE SCALE GENOMIC DNA]</scope>
    <source>
        <strain evidence="4">cv. Hale</strain>
    </source>
</reference>
<keyword evidence="4" id="KW-1185">Reference proteome</keyword>
<organism evidence="3 4">
    <name type="scientific">Ricinus communis</name>
    <name type="common">Castor bean</name>
    <dbReference type="NCBI Taxonomy" id="3988"/>
    <lineage>
        <taxon>Eukaryota</taxon>
        <taxon>Viridiplantae</taxon>
        <taxon>Streptophyta</taxon>
        <taxon>Embryophyta</taxon>
        <taxon>Tracheophyta</taxon>
        <taxon>Spermatophyta</taxon>
        <taxon>Magnoliopsida</taxon>
        <taxon>eudicotyledons</taxon>
        <taxon>Gunneridae</taxon>
        <taxon>Pentapetalae</taxon>
        <taxon>rosids</taxon>
        <taxon>fabids</taxon>
        <taxon>Malpighiales</taxon>
        <taxon>Euphorbiaceae</taxon>
        <taxon>Acalyphoideae</taxon>
        <taxon>Acalypheae</taxon>
        <taxon>Ricinus</taxon>
    </lineage>
</organism>
<name>B9RD80_RICCO</name>
<dbReference type="InterPro" id="IPR006734">
    <property type="entry name" value="PLATZ"/>
</dbReference>
<dbReference type="Pfam" id="PF04640">
    <property type="entry name" value="PLATZ"/>
    <property type="match status" value="1"/>
</dbReference>
<protein>
    <submittedName>
        <fullName evidence="3">Zinc ion binding protein, putative</fullName>
    </submittedName>
</protein>
<evidence type="ECO:0000313" key="4">
    <source>
        <dbReference type="Proteomes" id="UP000008311"/>
    </source>
</evidence>
<feature type="compositionally biased region" description="Low complexity" evidence="1">
    <location>
        <begin position="190"/>
        <end position="199"/>
    </location>
</feature>